<keyword evidence="3" id="KW-0804">Transcription</keyword>
<organism evidence="6 7">
    <name type="scientific">Nocardia veterana</name>
    <dbReference type="NCBI Taxonomy" id="132249"/>
    <lineage>
        <taxon>Bacteria</taxon>
        <taxon>Bacillati</taxon>
        <taxon>Actinomycetota</taxon>
        <taxon>Actinomycetes</taxon>
        <taxon>Mycobacteriales</taxon>
        <taxon>Nocardiaceae</taxon>
        <taxon>Nocardia</taxon>
    </lineage>
</organism>
<dbReference type="InterPro" id="IPR009057">
    <property type="entry name" value="Homeodomain-like_sf"/>
</dbReference>
<sequence length="212" mass="22267">MSETMSSPTAERIVTATAELMRRQGYGATSVKQITAAAHAPIGSLYHHFPQGKVQIAAAALRTSGAAYIQLLPLLMDPEPDLRAAVIAAFDAAAATIEESDWMNMCPVGTVAGEVADSEPALREVTAEVMDSWITQGAAYFRARGLAEPAARTFVVALLGALEGAFILSRTLRTTTPITTAGRAMAAYLDELSAAESATPAAGLDDRTISRQ</sequence>
<dbReference type="RefSeq" id="WP_083892875.1">
    <property type="nucleotide sequence ID" value="NZ_CAWPHS010000038.1"/>
</dbReference>
<dbReference type="InterPro" id="IPR001647">
    <property type="entry name" value="HTH_TetR"/>
</dbReference>
<feature type="domain" description="HTH tetR-type" evidence="5">
    <location>
        <begin position="7"/>
        <end position="67"/>
    </location>
</feature>
<dbReference type="InterPro" id="IPR054156">
    <property type="entry name" value="YxaF_TetR_C"/>
</dbReference>
<dbReference type="GO" id="GO:0003677">
    <property type="term" value="F:DNA binding"/>
    <property type="evidence" value="ECO:0007669"/>
    <property type="project" value="UniProtKB-UniRule"/>
</dbReference>
<dbReference type="SUPFAM" id="SSF46689">
    <property type="entry name" value="Homeodomain-like"/>
    <property type="match status" value="1"/>
</dbReference>
<keyword evidence="7" id="KW-1185">Reference proteome</keyword>
<dbReference type="Pfam" id="PF00440">
    <property type="entry name" value="TetR_N"/>
    <property type="match status" value="1"/>
</dbReference>
<reference evidence="6 7" key="1">
    <citation type="submission" date="2020-04" db="EMBL/GenBank/DDBJ databases">
        <title>MicrobeNet Type strains.</title>
        <authorList>
            <person name="Nicholson A.C."/>
        </authorList>
    </citation>
    <scope>NUCLEOTIDE SEQUENCE [LARGE SCALE GENOMIC DNA]</scope>
    <source>
        <strain evidence="6 7">DSM 44445</strain>
    </source>
</reference>
<comment type="caution">
    <text evidence="6">The sequence shown here is derived from an EMBL/GenBank/DDBJ whole genome shotgun (WGS) entry which is preliminary data.</text>
</comment>
<evidence type="ECO:0000256" key="1">
    <source>
        <dbReference type="ARBA" id="ARBA00023015"/>
    </source>
</evidence>
<evidence type="ECO:0000313" key="7">
    <source>
        <dbReference type="Proteomes" id="UP000523447"/>
    </source>
</evidence>
<dbReference type="InterPro" id="IPR036271">
    <property type="entry name" value="Tet_transcr_reg_TetR-rel_C_sf"/>
</dbReference>
<dbReference type="Proteomes" id="UP000523447">
    <property type="component" value="Unassembled WGS sequence"/>
</dbReference>
<evidence type="ECO:0000256" key="2">
    <source>
        <dbReference type="ARBA" id="ARBA00023125"/>
    </source>
</evidence>
<dbReference type="PANTHER" id="PTHR47506:SF3">
    <property type="entry name" value="HTH-TYPE TRANSCRIPTIONAL REGULATOR LMRA"/>
    <property type="match status" value="1"/>
</dbReference>
<evidence type="ECO:0000256" key="3">
    <source>
        <dbReference type="ARBA" id="ARBA00023163"/>
    </source>
</evidence>
<protein>
    <submittedName>
        <fullName evidence="6">TetR/AcrR family transcriptional regulator</fullName>
    </submittedName>
</protein>
<evidence type="ECO:0000313" key="6">
    <source>
        <dbReference type="EMBL" id="NKY89320.1"/>
    </source>
</evidence>
<keyword evidence="2 4" id="KW-0238">DNA-binding</keyword>
<name>A0A7X6M4R4_9NOCA</name>
<feature type="DNA-binding region" description="H-T-H motif" evidence="4">
    <location>
        <begin position="30"/>
        <end position="49"/>
    </location>
</feature>
<dbReference type="AlphaFoldDB" id="A0A7X6M4R4"/>
<evidence type="ECO:0000256" key="4">
    <source>
        <dbReference type="PROSITE-ProRule" id="PRU00335"/>
    </source>
</evidence>
<evidence type="ECO:0000259" key="5">
    <source>
        <dbReference type="PROSITE" id="PS50977"/>
    </source>
</evidence>
<dbReference type="SUPFAM" id="SSF48498">
    <property type="entry name" value="Tetracyclin repressor-like, C-terminal domain"/>
    <property type="match status" value="1"/>
</dbReference>
<dbReference type="PROSITE" id="PS50977">
    <property type="entry name" value="HTH_TETR_2"/>
    <property type="match status" value="1"/>
</dbReference>
<dbReference type="Pfam" id="PF21993">
    <property type="entry name" value="TetR_C_13_2"/>
    <property type="match status" value="1"/>
</dbReference>
<dbReference type="Gene3D" id="1.10.357.10">
    <property type="entry name" value="Tetracycline Repressor, domain 2"/>
    <property type="match status" value="1"/>
</dbReference>
<dbReference type="PANTHER" id="PTHR47506">
    <property type="entry name" value="TRANSCRIPTIONAL REGULATORY PROTEIN"/>
    <property type="match status" value="1"/>
</dbReference>
<accession>A0A7X6M4R4</accession>
<proteinExistence type="predicted"/>
<keyword evidence="1" id="KW-0805">Transcription regulation</keyword>
<dbReference type="EMBL" id="JAAXPE010000043">
    <property type="protein sequence ID" value="NKY89320.1"/>
    <property type="molecule type" value="Genomic_DNA"/>
</dbReference>
<gene>
    <name evidence="6" type="ORF">HGA07_27390</name>
</gene>